<keyword evidence="9" id="KW-1185">Reference proteome</keyword>
<feature type="transmembrane region" description="Helical" evidence="6">
    <location>
        <begin position="343"/>
        <end position="362"/>
    </location>
</feature>
<keyword evidence="3 6" id="KW-1133">Transmembrane helix</keyword>
<feature type="compositionally biased region" description="Low complexity" evidence="5">
    <location>
        <begin position="16"/>
        <end position="30"/>
    </location>
</feature>
<dbReference type="GeneID" id="30038026"/>
<feature type="domain" description="EamA" evidence="7">
    <location>
        <begin position="279"/>
        <end position="413"/>
    </location>
</feature>
<keyword evidence="4 6" id="KW-0472">Membrane</keyword>
<evidence type="ECO:0000256" key="5">
    <source>
        <dbReference type="SAM" id="MobiDB-lite"/>
    </source>
</evidence>
<comment type="subcellular location">
    <subcellularLocation>
        <location evidence="1">Membrane</location>
        <topology evidence="1">Multi-pass membrane protein</topology>
    </subcellularLocation>
</comment>
<name>A0A167DAG4_9ASCO</name>
<dbReference type="PANTHER" id="PTHR22911">
    <property type="entry name" value="ACYL-MALONYL CONDENSING ENZYME-RELATED"/>
    <property type="match status" value="1"/>
</dbReference>
<dbReference type="OrthoDB" id="306876at2759"/>
<feature type="transmembrane region" description="Helical" evidence="6">
    <location>
        <begin position="397"/>
        <end position="415"/>
    </location>
</feature>
<dbReference type="RefSeq" id="XP_018735152.1">
    <property type="nucleotide sequence ID" value="XM_018882910.1"/>
</dbReference>
<gene>
    <name evidence="8" type="ORF">AWJ20_939</name>
</gene>
<dbReference type="SUPFAM" id="SSF103481">
    <property type="entry name" value="Multidrug resistance efflux transporter EmrE"/>
    <property type="match status" value="2"/>
</dbReference>
<dbReference type="PANTHER" id="PTHR22911:SF6">
    <property type="entry name" value="SOLUTE CARRIER FAMILY 35 MEMBER G1"/>
    <property type="match status" value="1"/>
</dbReference>
<dbReference type="InterPro" id="IPR037185">
    <property type="entry name" value="EmrE-like"/>
</dbReference>
<reference evidence="8 9" key="1">
    <citation type="submission" date="2016-02" db="EMBL/GenBank/DDBJ databases">
        <title>Complete genome sequence and transcriptome regulation of the pentose utilising yeast Sugiyamaella lignohabitans.</title>
        <authorList>
            <person name="Bellasio M."/>
            <person name="Peymann A."/>
            <person name="Valli M."/>
            <person name="Sipitzky M."/>
            <person name="Graf A."/>
            <person name="Sauer M."/>
            <person name="Marx H."/>
            <person name="Mattanovich D."/>
        </authorList>
    </citation>
    <scope>NUCLEOTIDE SEQUENCE [LARGE SCALE GENOMIC DNA]</scope>
    <source>
        <strain evidence="8 9">CBS 10342</strain>
    </source>
</reference>
<evidence type="ECO:0000256" key="6">
    <source>
        <dbReference type="SAM" id="Phobius"/>
    </source>
</evidence>
<evidence type="ECO:0000256" key="2">
    <source>
        <dbReference type="ARBA" id="ARBA00022692"/>
    </source>
</evidence>
<feature type="transmembrane region" description="Helical" evidence="6">
    <location>
        <begin position="310"/>
        <end position="331"/>
    </location>
</feature>
<evidence type="ECO:0000259" key="7">
    <source>
        <dbReference type="Pfam" id="PF00892"/>
    </source>
</evidence>
<accession>A0A167DAG4</accession>
<evidence type="ECO:0000256" key="4">
    <source>
        <dbReference type="ARBA" id="ARBA00023136"/>
    </source>
</evidence>
<protein>
    <recommendedName>
        <fullName evidence="7">EamA domain-containing protein</fullName>
    </recommendedName>
</protein>
<feature type="domain" description="EamA" evidence="7">
    <location>
        <begin position="115"/>
        <end position="248"/>
    </location>
</feature>
<feature type="transmembrane region" description="Helical" evidence="6">
    <location>
        <begin position="278"/>
        <end position="298"/>
    </location>
</feature>
<feature type="transmembrane region" description="Helical" evidence="6">
    <location>
        <begin position="206"/>
        <end position="225"/>
    </location>
</feature>
<feature type="transmembrane region" description="Helical" evidence="6">
    <location>
        <begin position="237"/>
        <end position="258"/>
    </location>
</feature>
<dbReference type="GO" id="GO:0016020">
    <property type="term" value="C:membrane"/>
    <property type="evidence" value="ECO:0007669"/>
    <property type="project" value="UniProtKB-SubCell"/>
</dbReference>
<dbReference type="KEGG" id="slb:AWJ20_939"/>
<dbReference type="InterPro" id="IPR000620">
    <property type="entry name" value="EamA_dom"/>
</dbReference>
<evidence type="ECO:0000256" key="1">
    <source>
        <dbReference type="ARBA" id="ARBA00004141"/>
    </source>
</evidence>
<feature type="transmembrane region" description="Helical" evidence="6">
    <location>
        <begin position="175"/>
        <end position="200"/>
    </location>
</feature>
<evidence type="ECO:0000313" key="9">
    <source>
        <dbReference type="Proteomes" id="UP000189580"/>
    </source>
</evidence>
<dbReference type="Proteomes" id="UP000189580">
    <property type="component" value="Chromosome a"/>
</dbReference>
<keyword evidence="2 6" id="KW-0812">Transmembrane</keyword>
<organism evidence="8 9">
    <name type="scientific">Sugiyamaella lignohabitans</name>
    <dbReference type="NCBI Taxonomy" id="796027"/>
    <lineage>
        <taxon>Eukaryota</taxon>
        <taxon>Fungi</taxon>
        <taxon>Dikarya</taxon>
        <taxon>Ascomycota</taxon>
        <taxon>Saccharomycotina</taxon>
        <taxon>Dipodascomycetes</taxon>
        <taxon>Dipodascales</taxon>
        <taxon>Trichomonascaceae</taxon>
        <taxon>Sugiyamaella</taxon>
    </lineage>
</organism>
<feature type="transmembrane region" description="Helical" evidence="6">
    <location>
        <begin position="369"/>
        <end position="385"/>
    </location>
</feature>
<feature type="region of interest" description="Disordered" evidence="5">
    <location>
        <begin position="1"/>
        <end position="30"/>
    </location>
</feature>
<proteinExistence type="predicted"/>
<evidence type="ECO:0000313" key="8">
    <source>
        <dbReference type="EMBL" id="ANB12675.1"/>
    </source>
</evidence>
<dbReference type="AlphaFoldDB" id="A0A167DAG4"/>
<dbReference type="Pfam" id="PF00892">
    <property type="entry name" value="EamA"/>
    <property type="match status" value="2"/>
</dbReference>
<sequence>MKVSTEVEARPLLNGDDTPSSSVPNSPVTNAKNLIKTKDRIIDNTSRTNLDAILQQLEEGGGSRSPSIDFSRGDVELGADSNLKEYILTKRTSIRAKVVEIKNSLIHQNTGIKLMMAAQIFGSGMAATTRLLETSTEPPFKPSQVLFARMSITYACCLGYMFYKRVPDPILGPKGVRFLLCLRGFFGFFGVFGFYHALIYLDLSDATVIGFLCPCVTGFLAWIFLGEEFGSVEIKVGIASLFGVIVIARPTFLMAIFSNGESSDTSTGSDGISSAGRLFGVAMSLVGVLASALTFVVIRKIGDRAHSLMSVSYFALWCVIVSSLALIFMPGESLVLPQNMKQWGLLLALGMFGFIFQFMMTAAIQRESAAVVTSINYTGILWALLWERVIWGHVPDLLSWVGGSFILCSAIWMAYKKYHMAKAKEILKEISEDYSYELRDNYDNEPDAQEIMVIDEDEDDEAIELPVASTLSDVSPAPKS</sequence>
<dbReference type="EMBL" id="CP014501">
    <property type="protein sequence ID" value="ANB12675.1"/>
    <property type="molecule type" value="Genomic_DNA"/>
</dbReference>
<evidence type="ECO:0000256" key="3">
    <source>
        <dbReference type="ARBA" id="ARBA00022989"/>
    </source>
</evidence>